<dbReference type="Pfam" id="PF13673">
    <property type="entry name" value="Acetyltransf_10"/>
    <property type="match status" value="1"/>
</dbReference>
<dbReference type="InterPro" id="IPR016181">
    <property type="entry name" value="Acyl_CoA_acyltransferase"/>
</dbReference>
<dbReference type="RefSeq" id="WP_204776794.1">
    <property type="nucleotide sequence ID" value="NZ_JACJJQ010000033.1"/>
</dbReference>
<dbReference type="InterPro" id="IPR000182">
    <property type="entry name" value="GNAT_dom"/>
</dbReference>
<dbReference type="EMBL" id="JACJJQ010000033">
    <property type="protein sequence ID" value="MBM6754510.1"/>
    <property type="molecule type" value="Genomic_DNA"/>
</dbReference>
<evidence type="ECO:0000259" key="1">
    <source>
        <dbReference type="PROSITE" id="PS51186"/>
    </source>
</evidence>
<evidence type="ECO:0000313" key="2">
    <source>
        <dbReference type="EMBL" id="MBM6754510.1"/>
    </source>
</evidence>
<protein>
    <submittedName>
        <fullName evidence="2">GNAT family N-acetyltransferase</fullName>
    </submittedName>
</protein>
<sequence length="153" mass="17595">MKVKVNQLDGLTNREFLAIAKERVRVFVVEQTCYYQEIDDEDATAYHLRLFDDQDHLVGYTRMMDEGTYATFGRVLVPKAKRGNGYGRVLVQTTIEKTKQLFPGKSIIIEAQNYLRDFYASFGFQTISEVFLLDGIPHVKMQLDGEVKNENGD</sequence>
<comment type="caution">
    <text evidence="2">The sequence shown here is derived from an EMBL/GenBank/DDBJ whole genome shotgun (WGS) entry which is preliminary data.</text>
</comment>
<dbReference type="SUPFAM" id="SSF55729">
    <property type="entry name" value="Acyl-CoA N-acyltransferases (Nat)"/>
    <property type="match status" value="1"/>
</dbReference>
<keyword evidence="3" id="KW-1185">Reference proteome</keyword>
<evidence type="ECO:0000313" key="3">
    <source>
        <dbReference type="Proteomes" id="UP000776629"/>
    </source>
</evidence>
<proteinExistence type="predicted"/>
<accession>A0ABS2EQ45</accession>
<dbReference type="Proteomes" id="UP000776629">
    <property type="component" value="Unassembled WGS sequence"/>
</dbReference>
<name>A0ABS2EQ45_9LACO</name>
<organism evidence="2 3">
    <name type="scientific">Limosilactobacillus alvi</name>
    <dbReference type="NCBI Taxonomy" id="990412"/>
    <lineage>
        <taxon>Bacteria</taxon>
        <taxon>Bacillati</taxon>
        <taxon>Bacillota</taxon>
        <taxon>Bacilli</taxon>
        <taxon>Lactobacillales</taxon>
        <taxon>Lactobacillaceae</taxon>
        <taxon>Limosilactobacillus</taxon>
    </lineage>
</organism>
<dbReference type="Gene3D" id="3.40.630.30">
    <property type="match status" value="1"/>
</dbReference>
<dbReference type="PROSITE" id="PS51186">
    <property type="entry name" value="GNAT"/>
    <property type="match status" value="1"/>
</dbReference>
<gene>
    <name evidence="2" type="ORF">H5993_07045</name>
</gene>
<feature type="domain" description="N-acetyltransferase" evidence="1">
    <location>
        <begin position="6"/>
        <end position="146"/>
    </location>
</feature>
<reference evidence="2 3" key="1">
    <citation type="journal article" date="2021" name="Sci. Rep.">
        <title>The distribution of antibiotic resistance genes in chicken gut microbiota commensals.</title>
        <authorList>
            <person name="Juricova H."/>
            <person name="Matiasovicova J."/>
            <person name="Kubasova T."/>
            <person name="Cejkova D."/>
            <person name="Rychlik I."/>
        </authorList>
    </citation>
    <scope>NUCLEOTIDE SEQUENCE [LARGE SCALE GENOMIC DNA]</scope>
    <source>
        <strain evidence="2 3">An810</strain>
    </source>
</reference>